<keyword evidence="3" id="KW-1185">Reference proteome</keyword>
<dbReference type="EMBL" id="JAWSTH010000011">
    <property type="protein sequence ID" value="MDW5593982.1"/>
    <property type="molecule type" value="Genomic_DNA"/>
</dbReference>
<organism evidence="2 3">
    <name type="scientific">Conexibacter stalactiti</name>
    <dbReference type="NCBI Taxonomy" id="1940611"/>
    <lineage>
        <taxon>Bacteria</taxon>
        <taxon>Bacillati</taxon>
        <taxon>Actinomycetota</taxon>
        <taxon>Thermoleophilia</taxon>
        <taxon>Solirubrobacterales</taxon>
        <taxon>Conexibacteraceae</taxon>
        <taxon>Conexibacter</taxon>
    </lineage>
</organism>
<reference evidence="2 3" key="2">
    <citation type="submission" date="2023-10" db="EMBL/GenBank/DDBJ databases">
        <authorList>
            <person name="Han X.F."/>
        </authorList>
    </citation>
    <scope>NUCLEOTIDE SEQUENCE [LARGE SCALE GENOMIC DNA]</scope>
    <source>
        <strain evidence="2 3">KCTC 39840</strain>
    </source>
</reference>
<comment type="caution">
    <text evidence="2">The sequence shown here is derived from an EMBL/GenBank/DDBJ whole genome shotgun (WGS) entry which is preliminary data.</text>
</comment>
<dbReference type="RefSeq" id="WP_318596240.1">
    <property type="nucleotide sequence ID" value="NZ_JAWSTH010000011.1"/>
</dbReference>
<name>A0ABU4HL34_9ACTN</name>
<reference evidence="3" key="1">
    <citation type="submission" date="2023-07" db="EMBL/GenBank/DDBJ databases">
        <title>Conexibacter stalactiti sp. nov., isolated from stalactites in a lava cave and emended description of the genus Conexibacter.</title>
        <authorList>
            <person name="Lee S.D."/>
        </authorList>
    </citation>
    <scope>NUCLEOTIDE SEQUENCE [LARGE SCALE GENOMIC DNA]</scope>
    <source>
        <strain evidence="3">KCTC 39840</strain>
    </source>
</reference>
<gene>
    <name evidence="2" type="ORF">R7226_06535</name>
</gene>
<feature type="signal peptide" evidence="1">
    <location>
        <begin position="1"/>
        <end position="27"/>
    </location>
</feature>
<proteinExistence type="predicted"/>
<keyword evidence="1" id="KW-0732">Signal</keyword>
<protein>
    <recommendedName>
        <fullName evidence="4">Septum formation-related domain-containing protein</fullName>
    </recommendedName>
</protein>
<feature type="chain" id="PRO_5047140754" description="Septum formation-related domain-containing protein" evidence="1">
    <location>
        <begin position="28"/>
        <end position="178"/>
    </location>
</feature>
<sequence length="178" mass="19263">MATALSPRRRFALLLAAVIVTVTVVLAATLIATGEDTTPAAAANVVKDAHFIDADEPGVLTFENGDCFHDPAINEAMGEPQLNTVGCVGAENEVFTFMTLEEQRWDRATIADEAAAGCERAFRDLWGEPGAGTHRLDVYPVLPTERSWTQDGDRSAMCVVYSRLGEFKIDPIAYGRDS</sequence>
<evidence type="ECO:0000313" key="3">
    <source>
        <dbReference type="Proteomes" id="UP001284601"/>
    </source>
</evidence>
<evidence type="ECO:0008006" key="4">
    <source>
        <dbReference type="Google" id="ProtNLM"/>
    </source>
</evidence>
<accession>A0ABU4HL34</accession>
<evidence type="ECO:0000313" key="2">
    <source>
        <dbReference type="EMBL" id="MDW5593982.1"/>
    </source>
</evidence>
<evidence type="ECO:0000256" key="1">
    <source>
        <dbReference type="SAM" id="SignalP"/>
    </source>
</evidence>
<dbReference type="Proteomes" id="UP001284601">
    <property type="component" value="Unassembled WGS sequence"/>
</dbReference>